<dbReference type="InterPro" id="IPR038178">
    <property type="entry name" value="Kringle_sf"/>
</dbReference>
<keyword evidence="12" id="KW-0325">Glycoprotein</keyword>
<dbReference type="Gene3D" id="2.40.20.10">
    <property type="entry name" value="Plasminogen Kringle 4"/>
    <property type="match status" value="1"/>
</dbReference>
<dbReference type="GO" id="GO:0023052">
    <property type="term" value="P:signaling"/>
    <property type="evidence" value="ECO:0007669"/>
    <property type="project" value="UniProtKB-ARBA"/>
</dbReference>
<comment type="subcellular location">
    <subcellularLocation>
        <location evidence="1">Cell membrane</location>
        <topology evidence="1">Single-pass type I membrane protein</topology>
    </subcellularLocation>
</comment>
<dbReference type="Gene3D" id="2.10.25.10">
    <property type="entry name" value="Laminin"/>
    <property type="match status" value="1"/>
</dbReference>
<evidence type="ECO:0000256" key="7">
    <source>
        <dbReference type="ARBA" id="ARBA00022737"/>
    </source>
</evidence>
<protein>
    <submittedName>
        <fullName evidence="17">Uncharacterized protein</fullName>
    </submittedName>
</protein>
<evidence type="ECO:0000256" key="11">
    <source>
        <dbReference type="ARBA" id="ARBA00023157"/>
    </source>
</evidence>
<dbReference type="CDD" id="cd00108">
    <property type="entry name" value="KR"/>
    <property type="match status" value="1"/>
</dbReference>
<dbReference type="GO" id="GO:0007154">
    <property type="term" value="P:cell communication"/>
    <property type="evidence" value="ECO:0007669"/>
    <property type="project" value="UniProtKB-ARBA"/>
</dbReference>
<dbReference type="AlphaFoldDB" id="A0AAD9NLY4"/>
<feature type="domain" description="EGF-like" evidence="15">
    <location>
        <begin position="455"/>
        <end position="491"/>
    </location>
</feature>
<evidence type="ECO:0000256" key="13">
    <source>
        <dbReference type="PROSITE-ProRule" id="PRU00076"/>
    </source>
</evidence>
<dbReference type="InterPro" id="IPR018097">
    <property type="entry name" value="EGF_Ca-bd_CS"/>
</dbReference>
<evidence type="ECO:0000256" key="9">
    <source>
        <dbReference type="ARBA" id="ARBA00022989"/>
    </source>
</evidence>
<dbReference type="PROSITE" id="PS01187">
    <property type="entry name" value="EGF_CA"/>
    <property type="match status" value="1"/>
</dbReference>
<evidence type="ECO:0000256" key="8">
    <source>
        <dbReference type="ARBA" id="ARBA00022837"/>
    </source>
</evidence>
<sequence length="493" mass="53867">MLSTANRFQNVAVDVSPLNSVSPTPCAKIHDALKPGSLKSVKCSPGSEGRYVTISFTGKRRVLSLAQVLVYGESVELNNIALNKPASQTSTDGNEAHLAVDGLLLTQGQCSRTKVEKNPAWRVDLGTDYIISSVNIFTPQCCGSTKCLHTTQGITYKGRVNTTRSGRTCQWWSSQKPHNHTCAAGTTANYCANVGIQADCMTFGPWCYTTDPNVRWEYCNISMCSAEEMAADRTGTLLRNIVIDVSHYIDMAIPQTCAVAKGALRAYAKNVFRCRPGAIGRHLRIMMLTDQPRDLSLCEVEVRGVPENLGNLALGRPTKQSSTSMPARKFAARMAVDNNPQLCAFTSGRDVPWWQVDLGAVFRIQKVVITNGDVASGTTVKSCVPANSCDEGHYTCNERNERVCYDYGVTKGYTGDECKDRNLNKKTDPACPNIGPCKNRCCCVRGYTGVICGNDIQECLSSPCLNGGICKDHIGSYTCTCLRGTLLWHYIRK</sequence>
<keyword evidence="9" id="KW-1133">Transmembrane helix</keyword>
<dbReference type="SMART" id="SM00130">
    <property type="entry name" value="KR"/>
    <property type="match status" value="1"/>
</dbReference>
<dbReference type="GO" id="GO:0005886">
    <property type="term" value="C:plasma membrane"/>
    <property type="evidence" value="ECO:0007669"/>
    <property type="project" value="UniProtKB-SubCell"/>
</dbReference>
<dbReference type="InterPro" id="IPR008979">
    <property type="entry name" value="Galactose-bd-like_sf"/>
</dbReference>
<evidence type="ECO:0000313" key="18">
    <source>
        <dbReference type="Proteomes" id="UP001209878"/>
    </source>
</evidence>
<dbReference type="PROSITE" id="PS00010">
    <property type="entry name" value="ASX_HYDROXYL"/>
    <property type="match status" value="1"/>
</dbReference>
<keyword evidence="2" id="KW-1003">Cell membrane</keyword>
<dbReference type="SMART" id="SM00179">
    <property type="entry name" value="EGF_CA"/>
    <property type="match status" value="1"/>
</dbReference>
<evidence type="ECO:0000256" key="10">
    <source>
        <dbReference type="ARBA" id="ARBA00023136"/>
    </source>
</evidence>
<evidence type="ECO:0000256" key="6">
    <source>
        <dbReference type="ARBA" id="ARBA00022729"/>
    </source>
</evidence>
<dbReference type="EMBL" id="JAODUO010000769">
    <property type="protein sequence ID" value="KAK2174865.1"/>
    <property type="molecule type" value="Genomic_DNA"/>
</dbReference>
<dbReference type="PROSITE" id="PS50070">
    <property type="entry name" value="KRINGLE_2"/>
    <property type="match status" value="1"/>
</dbReference>
<organism evidence="17 18">
    <name type="scientific">Ridgeia piscesae</name>
    <name type="common">Tubeworm</name>
    <dbReference type="NCBI Taxonomy" id="27915"/>
    <lineage>
        <taxon>Eukaryota</taxon>
        <taxon>Metazoa</taxon>
        <taxon>Spiralia</taxon>
        <taxon>Lophotrochozoa</taxon>
        <taxon>Annelida</taxon>
        <taxon>Polychaeta</taxon>
        <taxon>Sedentaria</taxon>
        <taxon>Canalipalpata</taxon>
        <taxon>Sabellida</taxon>
        <taxon>Siboglinidae</taxon>
        <taxon>Ridgeia</taxon>
    </lineage>
</organism>
<evidence type="ECO:0000256" key="4">
    <source>
        <dbReference type="ARBA" id="ARBA00022572"/>
    </source>
</evidence>
<evidence type="ECO:0000256" key="12">
    <source>
        <dbReference type="ARBA" id="ARBA00023180"/>
    </source>
</evidence>
<reference evidence="17" key="1">
    <citation type="journal article" date="2023" name="Mol. Biol. Evol.">
        <title>Third-Generation Sequencing Reveals the Adaptive Role of the Epigenome in Three Deep-Sea Polychaetes.</title>
        <authorList>
            <person name="Perez M."/>
            <person name="Aroh O."/>
            <person name="Sun Y."/>
            <person name="Lan Y."/>
            <person name="Juniper S.K."/>
            <person name="Young C.R."/>
            <person name="Angers B."/>
            <person name="Qian P.Y."/>
        </authorList>
    </citation>
    <scope>NUCLEOTIDE SEQUENCE</scope>
    <source>
        <strain evidence="17">R07B-5</strain>
    </source>
</reference>
<dbReference type="Pfam" id="PF00008">
    <property type="entry name" value="EGF"/>
    <property type="match status" value="1"/>
</dbReference>
<dbReference type="PANTHER" id="PTHR45713">
    <property type="entry name" value="FTP DOMAIN-CONTAINING PROTEIN"/>
    <property type="match status" value="1"/>
</dbReference>
<evidence type="ECO:0000256" key="1">
    <source>
        <dbReference type="ARBA" id="ARBA00004251"/>
    </source>
</evidence>
<dbReference type="InterPro" id="IPR051941">
    <property type="entry name" value="BG_Antigen-Binding_Lectin"/>
</dbReference>
<evidence type="ECO:0000256" key="5">
    <source>
        <dbReference type="ARBA" id="ARBA00022692"/>
    </source>
</evidence>
<keyword evidence="4 14" id="KW-0420">Kringle</keyword>
<proteinExistence type="predicted"/>
<keyword evidence="8" id="KW-0106">Calcium</keyword>
<keyword evidence="7" id="KW-0677">Repeat</keyword>
<keyword evidence="11" id="KW-1015">Disulfide bond</keyword>
<dbReference type="FunFam" id="2.10.25.10:FF:000391">
    <property type="entry name" value="Weary, isoform C"/>
    <property type="match status" value="1"/>
</dbReference>
<dbReference type="SUPFAM" id="SSF49785">
    <property type="entry name" value="Galactose-binding domain-like"/>
    <property type="match status" value="3"/>
</dbReference>
<dbReference type="InterPro" id="IPR013806">
    <property type="entry name" value="Kringle-like"/>
</dbReference>
<keyword evidence="5" id="KW-0812">Transmembrane</keyword>
<dbReference type="Gene3D" id="2.60.120.260">
    <property type="entry name" value="Galactose-binding domain-like"/>
    <property type="match status" value="2"/>
</dbReference>
<keyword evidence="3 13" id="KW-0245">EGF-like domain</keyword>
<dbReference type="PROSITE" id="PS50026">
    <property type="entry name" value="EGF_3"/>
    <property type="match status" value="1"/>
</dbReference>
<dbReference type="PRINTS" id="PR00018">
    <property type="entry name" value="KRINGLE"/>
</dbReference>
<dbReference type="PANTHER" id="PTHR45713:SF15">
    <property type="entry name" value="F5_8 TYPE C DOMAIN-CONTAINING PROTEIN"/>
    <property type="match status" value="1"/>
</dbReference>
<evidence type="ECO:0000313" key="17">
    <source>
        <dbReference type="EMBL" id="KAK2174865.1"/>
    </source>
</evidence>
<dbReference type="CDD" id="cd00054">
    <property type="entry name" value="EGF_CA"/>
    <property type="match status" value="1"/>
</dbReference>
<dbReference type="Proteomes" id="UP001209878">
    <property type="component" value="Unassembled WGS sequence"/>
</dbReference>
<dbReference type="SUPFAM" id="SSF57440">
    <property type="entry name" value="Kringle-like"/>
    <property type="match status" value="1"/>
</dbReference>
<dbReference type="Pfam" id="PF00051">
    <property type="entry name" value="Kringle"/>
    <property type="match status" value="1"/>
</dbReference>
<keyword evidence="18" id="KW-1185">Reference proteome</keyword>
<dbReference type="InterPro" id="IPR001881">
    <property type="entry name" value="EGF-like_Ca-bd_dom"/>
</dbReference>
<comment type="caution">
    <text evidence="17">The sequence shown here is derived from an EMBL/GenBank/DDBJ whole genome shotgun (WGS) entry which is preliminary data.</text>
</comment>
<evidence type="ECO:0000259" key="15">
    <source>
        <dbReference type="PROSITE" id="PS50026"/>
    </source>
</evidence>
<keyword evidence="10" id="KW-0472">Membrane</keyword>
<name>A0AAD9NLY4_RIDPI</name>
<evidence type="ECO:0000259" key="16">
    <source>
        <dbReference type="PROSITE" id="PS50070"/>
    </source>
</evidence>
<accession>A0AAD9NLY4</accession>
<gene>
    <name evidence="17" type="ORF">NP493_770g01012</name>
</gene>
<dbReference type="GO" id="GO:0005509">
    <property type="term" value="F:calcium ion binding"/>
    <property type="evidence" value="ECO:0007669"/>
    <property type="project" value="InterPro"/>
</dbReference>
<feature type="domain" description="Kringle" evidence="16">
    <location>
        <begin position="152"/>
        <end position="224"/>
    </location>
</feature>
<evidence type="ECO:0000256" key="3">
    <source>
        <dbReference type="ARBA" id="ARBA00022536"/>
    </source>
</evidence>
<evidence type="ECO:0000256" key="2">
    <source>
        <dbReference type="ARBA" id="ARBA00022475"/>
    </source>
</evidence>
<evidence type="ECO:0000256" key="14">
    <source>
        <dbReference type="PROSITE-ProRule" id="PRU00121"/>
    </source>
</evidence>
<dbReference type="InterPro" id="IPR000152">
    <property type="entry name" value="EGF-type_Asp/Asn_hydroxyl_site"/>
</dbReference>
<dbReference type="SUPFAM" id="SSF57196">
    <property type="entry name" value="EGF/Laminin"/>
    <property type="match status" value="1"/>
</dbReference>
<comment type="caution">
    <text evidence="13">Lacks conserved residue(s) required for the propagation of feature annotation.</text>
</comment>
<dbReference type="InterPro" id="IPR000742">
    <property type="entry name" value="EGF"/>
</dbReference>
<keyword evidence="6" id="KW-0732">Signal</keyword>
<dbReference type="InterPro" id="IPR000001">
    <property type="entry name" value="Kringle"/>
</dbReference>